<evidence type="ECO:0000256" key="4">
    <source>
        <dbReference type="ARBA" id="ARBA00022603"/>
    </source>
</evidence>
<dbReference type="Proteomes" id="UP000886520">
    <property type="component" value="Chromosome 23"/>
</dbReference>
<protein>
    <recommendedName>
        <fullName evidence="14">Histone-lysine N-methyltransferase ASHH1</fullName>
    </recommendedName>
</protein>
<dbReference type="GO" id="GO:0005694">
    <property type="term" value="C:chromosome"/>
    <property type="evidence" value="ECO:0007669"/>
    <property type="project" value="UniProtKB-SubCell"/>
</dbReference>
<keyword evidence="6" id="KW-0949">S-adenosyl-L-methionine</keyword>
<keyword evidence="13" id="KW-1185">Reference proteome</keyword>
<dbReference type="InterPro" id="IPR006560">
    <property type="entry name" value="AWS_dom"/>
</dbReference>
<dbReference type="GO" id="GO:0032259">
    <property type="term" value="P:methylation"/>
    <property type="evidence" value="ECO:0007669"/>
    <property type="project" value="UniProtKB-KW"/>
</dbReference>
<proteinExistence type="predicted"/>
<accession>A0A9D4U740</accession>
<dbReference type="Pfam" id="PF00856">
    <property type="entry name" value="SET"/>
    <property type="match status" value="1"/>
</dbReference>
<feature type="domain" description="AWS" evidence="11">
    <location>
        <begin position="75"/>
        <end position="126"/>
    </location>
</feature>
<dbReference type="OrthoDB" id="2422440at2759"/>
<dbReference type="InterPro" id="IPR046341">
    <property type="entry name" value="SET_dom_sf"/>
</dbReference>
<evidence type="ECO:0000256" key="8">
    <source>
        <dbReference type="SAM" id="MobiDB-lite"/>
    </source>
</evidence>
<dbReference type="PROSITE" id="PS51215">
    <property type="entry name" value="AWS"/>
    <property type="match status" value="1"/>
</dbReference>
<feature type="region of interest" description="Disordered" evidence="8">
    <location>
        <begin position="1"/>
        <end position="20"/>
    </location>
</feature>
<sequence>MKRKSAREVRSIRRHATRTRSWTKKGLRSKRVAKIKGNIVSSPSEQVSASDSQLLYTHIECNEFIHRGHKQLVDDDIPVCSCKLVKGDSESACGDRCLNFLTSNECTPGFCPCGETCKNQRFQQRRYINSKLVKTEERGWGLLAAQDVKMGEFVIEYCGEVISCEEARTRSQTYEVEGLQDAYIISLSGSEFIDATRKGSLGRFINHSCDPNCETRKWTVLGEVRVGIFAKKDIKAGTELTYNYNFEWYGGAKVRCRCGATSCVGFLGAKSRGFQEDTYVWDDNDDRFSVENVPLYDSEDDEPLSSFFKKAQGRGEPKKTAGSTPPQSGVEDNAESLLLMHAIKLEVTTVDVKDNETSDNAMAELIVQQEVAIRHGDKPIKEDRLDGIIDLVDEKISKGERTEERDAKRKKQGALSLKRVRAEKLGLLHKRARLYTNQYSNTVLSSHVKAHSISKYVSSERSLEALLAAEEAETAASLELSRLHDKLRPTMEDLGKDGPDSLPVTAAEEWIALTCKQMAAVFNFNFTAIRSLPCFSPDTQQT</sequence>
<evidence type="ECO:0000256" key="3">
    <source>
        <dbReference type="ARBA" id="ARBA00022454"/>
    </source>
</evidence>
<dbReference type="PROSITE" id="PS50868">
    <property type="entry name" value="POST_SET"/>
    <property type="match status" value="1"/>
</dbReference>
<feature type="compositionally biased region" description="Basic and acidic residues" evidence="8">
    <location>
        <begin position="1"/>
        <end position="11"/>
    </location>
</feature>
<keyword evidence="7" id="KW-0539">Nucleus</keyword>
<evidence type="ECO:0000256" key="1">
    <source>
        <dbReference type="ARBA" id="ARBA00004123"/>
    </source>
</evidence>
<feature type="domain" description="SET" evidence="9">
    <location>
        <begin position="120"/>
        <end position="245"/>
    </location>
</feature>
<dbReference type="PANTHER" id="PTHR22884">
    <property type="entry name" value="SET DOMAIN PROTEINS"/>
    <property type="match status" value="1"/>
</dbReference>
<dbReference type="Gene3D" id="2.170.270.10">
    <property type="entry name" value="SET domain"/>
    <property type="match status" value="1"/>
</dbReference>
<dbReference type="GO" id="GO:0005634">
    <property type="term" value="C:nucleus"/>
    <property type="evidence" value="ECO:0007669"/>
    <property type="project" value="UniProtKB-SubCell"/>
</dbReference>
<evidence type="ECO:0000259" key="10">
    <source>
        <dbReference type="PROSITE" id="PS50868"/>
    </source>
</evidence>
<organism evidence="12 13">
    <name type="scientific">Adiantum capillus-veneris</name>
    <name type="common">Maidenhair fern</name>
    <dbReference type="NCBI Taxonomy" id="13818"/>
    <lineage>
        <taxon>Eukaryota</taxon>
        <taxon>Viridiplantae</taxon>
        <taxon>Streptophyta</taxon>
        <taxon>Embryophyta</taxon>
        <taxon>Tracheophyta</taxon>
        <taxon>Polypodiopsida</taxon>
        <taxon>Polypodiidae</taxon>
        <taxon>Polypodiales</taxon>
        <taxon>Pteridineae</taxon>
        <taxon>Pteridaceae</taxon>
        <taxon>Vittarioideae</taxon>
        <taxon>Adiantum</taxon>
    </lineage>
</organism>
<evidence type="ECO:0000259" key="9">
    <source>
        <dbReference type="PROSITE" id="PS50280"/>
    </source>
</evidence>
<keyword evidence="3" id="KW-0158">Chromosome</keyword>
<reference evidence="12" key="1">
    <citation type="submission" date="2021-01" db="EMBL/GenBank/DDBJ databases">
        <title>Adiantum capillus-veneris genome.</title>
        <authorList>
            <person name="Fang Y."/>
            <person name="Liao Q."/>
        </authorList>
    </citation>
    <scope>NUCLEOTIDE SEQUENCE</scope>
    <source>
        <strain evidence="12">H3</strain>
        <tissue evidence="12">Leaf</tissue>
    </source>
</reference>
<evidence type="ECO:0000256" key="7">
    <source>
        <dbReference type="ARBA" id="ARBA00023242"/>
    </source>
</evidence>
<comment type="caution">
    <text evidence="12">The sequence shown here is derived from an EMBL/GenBank/DDBJ whole genome shotgun (WGS) entry which is preliminary data.</text>
</comment>
<keyword evidence="5" id="KW-0808">Transferase</keyword>
<evidence type="ECO:0000256" key="6">
    <source>
        <dbReference type="ARBA" id="ARBA00022691"/>
    </source>
</evidence>
<keyword evidence="4" id="KW-0489">Methyltransferase</keyword>
<dbReference type="EMBL" id="JABFUD020000023">
    <property type="protein sequence ID" value="KAI5061501.1"/>
    <property type="molecule type" value="Genomic_DNA"/>
</dbReference>
<dbReference type="SMART" id="SM00570">
    <property type="entry name" value="AWS"/>
    <property type="match status" value="1"/>
</dbReference>
<evidence type="ECO:0000256" key="2">
    <source>
        <dbReference type="ARBA" id="ARBA00004286"/>
    </source>
</evidence>
<dbReference type="FunFam" id="2.170.270.10:FF:000028">
    <property type="entry name" value="Histone-lysine N-methyltransferase"/>
    <property type="match status" value="1"/>
</dbReference>
<evidence type="ECO:0000313" key="12">
    <source>
        <dbReference type="EMBL" id="KAI5061501.1"/>
    </source>
</evidence>
<feature type="region of interest" description="Disordered" evidence="8">
    <location>
        <begin position="309"/>
        <end position="331"/>
    </location>
</feature>
<evidence type="ECO:0000259" key="11">
    <source>
        <dbReference type="PROSITE" id="PS51215"/>
    </source>
</evidence>
<comment type="subcellular location">
    <subcellularLocation>
        <location evidence="2">Chromosome</location>
    </subcellularLocation>
    <subcellularLocation>
        <location evidence="1">Nucleus</location>
    </subcellularLocation>
</comment>
<dbReference type="InterPro" id="IPR001214">
    <property type="entry name" value="SET_dom"/>
</dbReference>
<dbReference type="SUPFAM" id="SSF82199">
    <property type="entry name" value="SET domain"/>
    <property type="match status" value="1"/>
</dbReference>
<evidence type="ECO:0000256" key="5">
    <source>
        <dbReference type="ARBA" id="ARBA00022679"/>
    </source>
</evidence>
<evidence type="ECO:0000313" key="13">
    <source>
        <dbReference type="Proteomes" id="UP000886520"/>
    </source>
</evidence>
<dbReference type="InterPro" id="IPR003616">
    <property type="entry name" value="Post-SET_dom"/>
</dbReference>
<evidence type="ECO:0008006" key="14">
    <source>
        <dbReference type="Google" id="ProtNLM"/>
    </source>
</evidence>
<dbReference type="SMART" id="SM00317">
    <property type="entry name" value="SET"/>
    <property type="match status" value="1"/>
</dbReference>
<gene>
    <name evidence="12" type="ORF">GOP47_0024006</name>
</gene>
<dbReference type="PROSITE" id="PS50280">
    <property type="entry name" value="SET"/>
    <property type="match status" value="1"/>
</dbReference>
<feature type="domain" description="Post-SET" evidence="10">
    <location>
        <begin position="252"/>
        <end position="268"/>
    </location>
</feature>
<name>A0A9D4U740_ADICA</name>
<dbReference type="InterPro" id="IPR050777">
    <property type="entry name" value="SET2_Histone-Lys_MeTrsfase"/>
</dbReference>
<dbReference type="Pfam" id="PF17907">
    <property type="entry name" value="AWS"/>
    <property type="match status" value="1"/>
</dbReference>
<dbReference type="AlphaFoldDB" id="A0A9D4U740"/>
<dbReference type="GO" id="GO:0042054">
    <property type="term" value="F:histone methyltransferase activity"/>
    <property type="evidence" value="ECO:0007669"/>
    <property type="project" value="InterPro"/>
</dbReference>